<sequence>MFTRIGFRFLVCYLGLFCLVDPQICFTFVGWLRGVLPADASLWLVRPLSPMVEWVGRSVFGVDAVLRIDSASGDQRFHWVLLFCVLTAAVVATAVWSVLDRRRVEYRRATGWFLLALRLLLGAQMLYYGVSKVIPTQMPAPSLTAMLLPYGSFTPMGVLWNQVGASQPYEILLGSAELVAGLLLFIPRTAVVGALLSLVSLAQVFVLNLTFDVPVKILSGHLLLTCVVLLAPHTRRLATVLVSDRDPGPDTAPRPVEGARARRIAAVAQALIGVWVLSALMHTGWQIWSESGGGRVKPELYGIWSVREFVRDGQPVPPLATDRTRWRRVVFDTAGSVTYQRMDDSMVVAMAQTDLDKGRLDIFALPTRAGSAPDRVGSARLRFERPDQDLLRLAGVMDGHVVSLTLDRTAPESLPLRGTGFHWSQEYQNK</sequence>
<keyword evidence="1" id="KW-0472">Membrane</keyword>
<reference evidence="2 3" key="1">
    <citation type="submission" date="2018-07" db="EMBL/GenBank/DDBJ databases">
        <title>Genomic Encyclopedia of Type Strains, Phase IV (KMG-IV): sequencing the most valuable type-strain genomes for metagenomic binning, comparative biology and taxonomic classification.</title>
        <authorList>
            <person name="Goeker M."/>
        </authorList>
    </citation>
    <scope>NUCLEOTIDE SEQUENCE [LARGE SCALE GENOMIC DNA]</scope>
    <source>
        <strain evidence="2 3">DSM 44290</strain>
    </source>
</reference>
<dbReference type="EMBL" id="QQBC01000010">
    <property type="protein sequence ID" value="RDI63408.1"/>
    <property type="molecule type" value="Genomic_DNA"/>
</dbReference>
<keyword evidence="1" id="KW-1133">Transmembrane helix</keyword>
<feature type="transmembrane region" description="Helical" evidence="1">
    <location>
        <begin position="213"/>
        <end position="231"/>
    </location>
</feature>
<organism evidence="2 3">
    <name type="scientific">Nocardia pseudobrasiliensis</name>
    <dbReference type="NCBI Taxonomy" id="45979"/>
    <lineage>
        <taxon>Bacteria</taxon>
        <taxon>Bacillati</taxon>
        <taxon>Actinomycetota</taxon>
        <taxon>Actinomycetes</taxon>
        <taxon>Mycobacteriales</taxon>
        <taxon>Nocardiaceae</taxon>
        <taxon>Nocardia</taxon>
    </lineage>
</organism>
<protein>
    <recommendedName>
        <fullName evidence="4">DoxX-like protein</fullName>
    </recommendedName>
</protein>
<feature type="transmembrane region" description="Helical" evidence="1">
    <location>
        <begin position="142"/>
        <end position="161"/>
    </location>
</feature>
<evidence type="ECO:0008006" key="4">
    <source>
        <dbReference type="Google" id="ProtNLM"/>
    </source>
</evidence>
<dbReference type="Proteomes" id="UP000254869">
    <property type="component" value="Unassembled WGS sequence"/>
</dbReference>
<evidence type="ECO:0000256" key="1">
    <source>
        <dbReference type="SAM" id="Phobius"/>
    </source>
</evidence>
<dbReference type="RefSeq" id="WP_068007082.1">
    <property type="nucleotide sequence ID" value="NZ_QQBC01000010.1"/>
</dbReference>
<evidence type="ECO:0000313" key="2">
    <source>
        <dbReference type="EMBL" id="RDI63408.1"/>
    </source>
</evidence>
<feature type="transmembrane region" description="Helical" evidence="1">
    <location>
        <begin position="111"/>
        <end position="130"/>
    </location>
</feature>
<dbReference type="AlphaFoldDB" id="A0A370HY18"/>
<feature type="transmembrane region" description="Helical" evidence="1">
    <location>
        <begin position="182"/>
        <end position="207"/>
    </location>
</feature>
<gene>
    <name evidence="2" type="ORF">DFR76_110105</name>
</gene>
<accession>A0A370HY18</accession>
<dbReference type="STRING" id="1210086.GCA_001613105_07122"/>
<comment type="caution">
    <text evidence="2">The sequence shown here is derived from an EMBL/GenBank/DDBJ whole genome shotgun (WGS) entry which is preliminary data.</text>
</comment>
<keyword evidence="3" id="KW-1185">Reference proteome</keyword>
<feature type="transmembrane region" description="Helical" evidence="1">
    <location>
        <begin position="77"/>
        <end position="99"/>
    </location>
</feature>
<name>A0A370HY18_9NOCA</name>
<evidence type="ECO:0000313" key="3">
    <source>
        <dbReference type="Proteomes" id="UP000254869"/>
    </source>
</evidence>
<proteinExistence type="predicted"/>
<feature type="transmembrane region" description="Helical" evidence="1">
    <location>
        <begin position="264"/>
        <end position="288"/>
    </location>
</feature>
<keyword evidence="1" id="KW-0812">Transmembrane</keyword>